<evidence type="ECO:0000313" key="2">
    <source>
        <dbReference type="Proteomes" id="UP000238095"/>
    </source>
</evidence>
<proteinExistence type="predicted"/>
<protein>
    <submittedName>
        <fullName evidence="1">Uncharacterized protein</fullName>
    </submittedName>
</protein>
<accession>A0A2K4X2G4</accession>
<sequence>MLNLLAVGNDACLLLLLAQQRIRQSPETEKPGEPGFLKPSGAYLAVFSLITSPETVVV</sequence>
<gene>
    <name evidence="1" type="ORF">CFBP3840_05326</name>
</gene>
<name>A0A2K4X2G4_PSESX</name>
<dbReference type="AlphaFoldDB" id="A0A2K4X2G4"/>
<evidence type="ECO:0000313" key="1">
    <source>
        <dbReference type="EMBL" id="SOS42331.1"/>
    </source>
</evidence>
<dbReference type="EMBL" id="LT963409">
    <property type="protein sequence ID" value="SOS42331.1"/>
    <property type="molecule type" value="Genomic_DNA"/>
</dbReference>
<reference evidence="1 2" key="1">
    <citation type="submission" date="2017-11" db="EMBL/GenBank/DDBJ databases">
        <authorList>
            <person name="Han C.G."/>
        </authorList>
    </citation>
    <scope>NUCLEOTIDE SEQUENCE [LARGE SCALE GENOMIC DNA]</scope>
    <source>
        <strain evidence="1">CFBP3840</strain>
    </source>
</reference>
<organism evidence="1 2">
    <name type="scientific">Pseudomonas syringae</name>
    <dbReference type="NCBI Taxonomy" id="317"/>
    <lineage>
        <taxon>Bacteria</taxon>
        <taxon>Pseudomonadati</taxon>
        <taxon>Pseudomonadota</taxon>
        <taxon>Gammaproteobacteria</taxon>
        <taxon>Pseudomonadales</taxon>
        <taxon>Pseudomonadaceae</taxon>
        <taxon>Pseudomonas</taxon>
    </lineage>
</organism>
<dbReference type="Proteomes" id="UP000238095">
    <property type="component" value="Chromosome 1"/>
</dbReference>